<dbReference type="GeneID" id="93641101"/>
<accession>A0A0B6AYX7</accession>
<dbReference type="HOGENOM" id="CLU_077149_0_2_9"/>
<dbReference type="Pfam" id="PF04239">
    <property type="entry name" value="DUF421"/>
    <property type="match status" value="1"/>
</dbReference>
<dbReference type="PANTHER" id="PTHR34582">
    <property type="entry name" value="UPF0702 TRANSMEMBRANE PROTEIN YCAP"/>
    <property type="match status" value="1"/>
</dbReference>
<dbReference type="Proteomes" id="UP000031829">
    <property type="component" value="Chromosome"/>
</dbReference>
<dbReference type="PANTHER" id="PTHR34582:SF5">
    <property type="entry name" value="UPF0702 TRANSMEMBRANE PROTEIN YETF"/>
    <property type="match status" value="1"/>
</dbReference>
<dbReference type="GO" id="GO:0005886">
    <property type="term" value="C:plasma membrane"/>
    <property type="evidence" value="ECO:0007669"/>
    <property type="project" value="UniProtKB-SubCell"/>
</dbReference>
<keyword evidence="3" id="KW-1003">Cell membrane</keyword>
<dbReference type="AlphaFoldDB" id="A0A0B6AYX7"/>
<keyword evidence="6" id="KW-0472">Membrane</keyword>
<dbReference type="KEGG" id="bmeg:BG04_3037"/>
<feature type="domain" description="YetF C-terminal" evidence="7">
    <location>
        <begin position="81"/>
        <end position="215"/>
    </location>
</feature>
<evidence type="ECO:0000259" key="7">
    <source>
        <dbReference type="Pfam" id="PF04239"/>
    </source>
</evidence>
<keyword evidence="4" id="KW-0812">Transmembrane</keyword>
<evidence type="ECO:0000256" key="2">
    <source>
        <dbReference type="ARBA" id="ARBA00006448"/>
    </source>
</evidence>
<feature type="domain" description="YetF-like N-terminal transmembrane" evidence="8">
    <location>
        <begin position="6"/>
        <end position="79"/>
    </location>
</feature>
<sequence length="225" mass="25581">MDELIGIALELFIGFICLFILTKFLGRATITQLTTFDFISALVLGELVGNALYDSEVGIGKILFAVIFWGALIYVTEVITQKNIRLRLFLEGRPSIIIRKGKISYKELSKNRLDIDQLLHMLRSKDIFSIREVEYAILETDGSLSVLPKSDYAKPTRSDLQLPPSEPVLSIAFVSDGRLLLKNLLQSGFDEDWLKTQLKKQGFTDYKQVLYAEWQQGSTLFIESY</sequence>
<evidence type="ECO:0000256" key="6">
    <source>
        <dbReference type="ARBA" id="ARBA00023136"/>
    </source>
</evidence>
<evidence type="ECO:0000313" key="9">
    <source>
        <dbReference type="EMBL" id="AJI25129.1"/>
    </source>
</evidence>
<dbReference type="InterPro" id="IPR048454">
    <property type="entry name" value="YetF_N"/>
</dbReference>
<evidence type="ECO:0000259" key="8">
    <source>
        <dbReference type="Pfam" id="PF20730"/>
    </source>
</evidence>
<evidence type="ECO:0000256" key="3">
    <source>
        <dbReference type="ARBA" id="ARBA00022475"/>
    </source>
</evidence>
<evidence type="ECO:0000256" key="5">
    <source>
        <dbReference type="ARBA" id="ARBA00022989"/>
    </source>
</evidence>
<proteinExistence type="inferred from homology"/>
<comment type="subcellular location">
    <subcellularLocation>
        <location evidence="1">Cell membrane</location>
        <topology evidence="1">Multi-pass membrane protein</topology>
    </subcellularLocation>
</comment>
<gene>
    <name evidence="9" type="ORF">BG04_3037</name>
</gene>
<keyword evidence="5" id="KW-1133">Transmembrane helix</keyword>
<dbReference type="Pfam" id="PF20730">
    <property type="entry name" value="YetF_N"/>
    <property type="match status" value="1"/>
</dbReference>
<dbReference type="InterPro" id="IPR023090">
    <property type="entry name" value="UPF0702_alpha/beta_dom_sf"/>
</dbReference>
<reference evidence="9 10" key="1">
    <citation type="journal article" date="2015" name="Genome Announc.">
        <title>Complete genome sequences for 35 biothreat assay-relevant bacillus species.</title>
        <authorList>
            <person name="Johnson S.L."/>
            <person name="Daligault H.E."/>
            <person name="Davenport K.W."/>
            <person name="Jaissle J."/>
            <person name="Frey K.G."/>
            <person name="Ladner J.T."/>
            <person name="Broomall S.M."/>
            <person name="Bishop-Lilly K.A."/>
            <person name="Bruce D.C."/>
            <person name="Gibbons H.S."/>
            <person name="Coyne S.R."/>
            <person name="Lo C.C."/>
            <person name="Meincke L."/>
            <person name="Munk A.C."/>
            <person name="Koroleva G.I."/>
            <person name="Rosenzweig C.N."/>
            <person name="Palacios G.F."/>
            <person name="Redden C.L."/>
            <person name="Minogue T.D."/>
            <person name="Chain P.S."/>
        </authorList>
    </citation>
    <scope>NUCLEOTIDE SEQUENCE [LARGE SCALE GENOMIC DNA]</scope>
    <source>
        <strain evidence="10">ATCC 14581 / DSM 32 / JCM 2506 / NBRC 15308 / NCIMB 9376 / NCTC 10342 / NRRL B-14308 / VKM B-512</strain>
    </source>
</reference>
<evidence type="ECO:0000313" key="10">
    <source>
        <dbReference type="Proteomes" id="UP000031829"/>
    </source>
</evidence>
<protein>
    <recommendedName>
        <fullName evidence="11">DUF421 domain-containing protein</fullName>
    </recommendedName>
</protein>
<evidence type="ECO:0000256" key="4">
    <source>
        <dbReference type="ARBA" id="ARBA00022692"/>
    </source>
</evidence>
<dbReference type="RefSeq" id="WP_034654339.1">
    <property type="nucleotide sequence ID" value="NZ_BCVB01000007.1"/>
</dbReference>
<evidence type="ECO:0008006" key="11">
    <source>
        <dbReference type="Google" id="ProtNLM"/>
    </source>
</evidence>
<dbReference type="InterPro" id="IPR007353">
    <property type="entry name" value="DUF421"/>
</dbReference>
<comment type="similarity">
    <text evidence="2">Belongs to the UPF0702 family.</text>
</comment>
<dbReference type="EMBL" id="CP009920">
    <property type="protein sequence ID" value="AJI25129.1"/>
    <property type="molecule type" value="Genomic_DNA"/>
</dbReference>
<dbReference type="Gene3D" id="3.30.240.20">
    <property type="entry name" value="bsu07140 like domains"/>
    <property type="match status" value="2"/>
</dbReference>
<evidence type="ECO:0000256" key="1">
    <source>
        <dbReference type="ARBA" id="ARBA00004651"/>
    </source>
</evidence>
<name>A0A0B6AYX7_PRIM2</name>
<organism evidence="9 10">
    <name type="scientific">Priestia megaterium (strain ATCC 14581 / DSM 32 / CCUG 1817 / JCM 2506 / NBRC 15308 / NCIMB 9376 / NCTC 10342 / NRRL B-14308 / VKM B-512 / Ford 19)</name>
    <name type="common">Bacillus megaterium</name>
    <dbReference type="NCBI Taxonomy" id="1348623"/>
    <lineage>
        <taxon>Bacteria</taxon>
        <taxon>Bacillati</taxon>
        <taxon>Bacillota</taxon>
        <taxon>Bacilli</taxon>
        <taxon>Bacillales</taxon>
        <taxon>Bacillaceae</taxon>
        <taxon>Priestia</taxon>
    </lineage>
</organism>